<keyword evidence="1" id="KW-1133">Transmembrane helix</keyword>
<evidence type="ECO:0000313" key="3">
    <source>
        <dbReference type="Proteomes" id="UP000319342"/>
    </source>
</evidence>
<dbReference type="Gene3D" id="1.25.40.10">
    <property type="entry name" value="Tetratricopeptide repeat domain"/>
    <property type="match status" value="1"/>
</dbReference>
<gene>
    <name evidence="2" type="ORF">Pla163_18060</name>
</gene>
<evidence type="ECO:0000313" key="2">
    <source>
        <dbReference type="EMBL" id="QDU84694.1"/>
    </source>
</evidence>
<organism evidence="2 3">
    <name type="scientific">Rohdeia mirabilis</name>
    <dbReference type="NCBI Taxonomy" id="2528008"/>
    <lineage>
        <taxon>Bacteria</taxon>
        <taxon>Pseudomonadati</taxon>
        <taxon>Planctomycetota</taxon>
        <taxon>Planctomycetia</taxon>
        <taxon>Planctomycetia incertae sedis</taxon>
        <taxon>Rohdeia</taxon>
    </lineage>
</organism>
<accession>A0A518CZN3</accession>
<keyword evidence="1" id="KW-0812">Transmembrane</keyword>
<dbReference type="Pfam" id="PF14559">
    <property type="entry name" value="TPR_19"/>
    <property type="match status" value="1"/>
</dbReference>
<protein>
    <submittedName>
        <fullName evidence="2">Tetratricopeptide repeat protein</fullName>
    </submittedName>
</protein>
<dbReference type="EMBL" id="CP036290">
    <property type="protein sequence ID" value="QDU84694.1"/>
    <property type="molecule type" value="Genomic_DNA"/>
</dbReference>
<sequence length="230" mass="24890">MKLVLLFVVAFLVAQVLVLVPGLTWLGSVPLLAFLASIALVATVWRTLGEKLVRSASERRAIAALGQVDTPHMRGRLGAALQDAGRARAAIDHLEAAASGEPNSLEWRWRLARALSDTGRDAEALEQVRALVDEDEEFAYGRALLLRARLAARAGHTDEAVAACERFEHNHGSEPEGLYELACVLAARGDAPAAKAAFARAARAAVDSAAFKRRSDPWLVWRARWRALVG</sequence>
<keyword evidence="3" id="KW-1185">Reference proteome</keyword>
<proteinExistence type="predicted"/>
<dbReference type="OrthoDB" id="9976961at2"/>
<dbReference type="InterPro" id="IPR011990">
    <property type="entry name" value="TPR-like_helical_dom_sf"/>
</dbReference>
<feature type="transmembrane region" description="Helical" evidence="1">
    <location>
        <begin position="28"/>
        <end position="48"/>
    </location>
</feature>
<dbReference type="AlphaFoldDB" id="A0A518CZN3"/>
<evidence type="ECO:0000256" key="1">
    <source>
        <dbReference type="SAM" id="Phobius"/>
    </source>
</evidence>
<dbReference type="RefSeq" id="WP_145186700.1">
    <property type="nucleotide sequence ID" value="NZ_CP036290.1"/>
</dbReference>
<dbReference type="SUPFAM" id="SSF48452">
    <property type="entry name" value="TPR-like"/>
    <property type="match status" value="1"/>
</dbReference>
<reference evidence="2 3" key="1">
    <citation type="submission" date="2019-02" db="EMBL/GenBank/DDBJ databases">
        <title>Deep-cultivation of Planctomycetes and their phenomic and genomic characterization uncovers novel biology.</title>
        <authorList>
            <person name="Wiegand S."/>
            <person name="Jogler M."/>
            <person name="Boedeker C."/>
            <person name="Pinto D."/>
            <person name="Vollmers J."/>
            <person name="Rivas-Marin E."/>
            <person name="Kohn T."/>
            <person name="Peeters S.H."/>
            <person name="Heuer A."/>
            <person name="Rast P."/>
            <person name="Oberbeckmann S."/>
            <person name="Bunk B."/>
            <person name="Jeske O."/>
            <person name="Meyerdierks A."/>
            <person name="Storesund J.E."/>
            <person name="Kallscheuer N."/>
            <person name="Luecker S."/>
            <person name="Lage O.M."/>
            <person name="Pohl T."/>
            <person name="Merkel B.J."/>
            <person name="Hornburger P."/>
            <person name="Mueller R.-W."/>
            <person name="Bruemmer F."/>
            <person name="Labrenz M."/>
            <person name="Spormann A.M."/>
            <person name="Op den Camp H."/>
            <person name="Overmann J."/>
            <person name="Amann R."/>
            <person name="Jetten M.S.M."/>
            <person name="Mascher T."/>
            <person name="Medema M.H."/>
            <person name="Devos D.P."/>
            <person name="Kaster A.-K."/>
            <person name="Ovreas L."/>
            <person name="Rohde M."/>
            <person name="Galperin M.Y."/>
            <person name="Jogler C."/>
        </authorList>
    </citation>
    <scope>NUCLEOTIDE SEQUENCE [LARGE SCALE GENOMIC DNA]</scope>
    <source>
        <strain evidence="2 3">Pla163</strain>
    </source>
</reference>
<name>A0A518CZN3_9BACT</name>
<keyword evidence="1" id="KW-0472">Membrane</keyword>
<dbReference type="Proteomes" id="UP000319342">
    <property type="component" value="Chromosome"/>
</dbReference>